<feature type="region of interest" description="Disordered" evidence="2">
    <location>
        <begin position="362"/>
        <end position="532"/>
    </location>
</feature>
<dbReference type="PANTHER" id="PTHR44826">
    <property type="entry name" value="SPORE COAT PROTEIN SP85"/>
    <property type="match status" value="1"/>
</dbReference>
<gene>
    <name evidence="5" type="ORF">NCTC11636_02169</name>
</gene>
<dbReference type="OrthoDB" id="3257943at2"/>
<organism evidence="5 6">
    <name type="scientific">Actinomyces howellii</name>
    <dbReference type="NCBI Taxonomy" id="52771"/>
    <lineage>
        <taxon>Bacteria</taxon>
        <taxon>Bacillati</taxon>
        <taxon>Actinomycetota</taxon>
        <taxon>Actinomycetes</taxon>
        <taxon>Actinomycetales</taxon>
        <taxon>Actinomycetaceae</taxon>
        <taxon>Actinomyces</taxon>
    </lineage>
</organism>
<evidence type="ECO:0000259" key="4">
    <source>
        <dbReference type="Pfam" id="PF19407"/>
    </source>
</evidence>
<dbReference type="RefSeq" id="WP_126383118.1">
    <property type="nucleotide sequence ID" value="NZ_LR134350.1"/>
</dbReference>
<proteinExistence type="predicted"/>
<accession>A0A448HIY8</accession>
<evidence type="ECO:0000313" key="6">
    <source>
        <dbReference type="Proteomes" id="UP000266895"/>
    </source>
</evidence>
<evidence type="ECO:0000313" key="5">
    <source>
        <dbReference type="EMBL" id="VEG29677.1"/>
    </source>
</evidence>
<dbReference type="InterPro" id="IPR051860">
    <property type="entry name" value="Plasmodium_CSP_Invasion"/>
</dbReference>
<feature type="signal peptide" evidence="3">
    <location>
        <begin position="1"/>
        <end position="19"/>
    </location>
</feature>
<feature type="compositionally biased region" description="Low complexity" evidence="2">
    <location>
        <begin position="495"/>
        <end position="523"/>
    </location>
</feature>
<keyword evidence="1" id="KW-0677">Repeat</keyword>
<evidence type="ECO:0000256" key="1">
    <source>
        <dbReference type="ARBA" id="ARBA00022737"/>
    </source>
</evidence>
<sequence>MPTLVVVLLCLLAASPAHASTGYGSVTVTHVVTGEATDRVTGNPSATVTLSYTLPAEASAYPGWRPPGTLSADGRSGTATMSVSTLRAAVSSEFPSGTRIALDAVTRTTTRVAWGTPVLTTPEGASVSEIIIGDGTSTTLTLTSTALFKRGTFFVRVGAGGAYSALLDAKSYRFTYVCDDPEGTSGEIVATRAQNTASQVWVPLGTVCTVTQDMDAAQVVGYDLDTVHSTPRPAVVEAVISSESSARAALFWNLYVNRPGRFSVSTTTIGADLAADSFTYRYTCLDAIGRTLVSQAEITVPGDGSVVLSPEIEGAATCTITADTDSAAREGYDLDAALSSSTVTIGASDVVPVTATLTYTRIAPDPTAEATTGPSAEPTAGPSAEPSAGPTAEPSAGPSAGPTAEPSAGPSAEPSAGPSAGPSAEPSAGPSAGPSAEPSAGPSADPTAEPSAEPGTEPTAESQAPVAPEAPTPSGAAEHAPATSHGGPQDRGTDGSPAPGGPATLAGAAPSAGGAPASRPAPSVLARTGPQSVGAGLTAAALLIVGSGLARRRRPA</sequence>
<dbReference type="PANTHER" id="PTHR44826:SF3">
    <property type="entry name" value="SPORE COAT PROTEIN SP85"/>
    <property type="match status" value="1"/>
</dbReference>
<dbReference type="KEGG" id="ahw:NCTC11636_02169"/>
<name>A0A448HIY8_9ACTO</name>
<dbReference type="EMBL" id="LR134350">
    <property type="protein sequence ID" value="VEG29677.1"/>
    <property type="molecule type" value="Genomic_DNA"/>
</dbReference>
<dbReference type="Pfam" id="PF19407">
    <property type="entry name" value="DUF5979"/>
    <property type="match status" value="2"/>
</dbReference>
<feature type="domain" description="DUF5979" evidence="4">
    <location>
        <begin position="262"/>
        <end position="360"/>
    </location>
</feature>
<evidence type="ECO:0000256" key="3">
    <source>
        <dbReference type="SAM" id="SignalP"/>
    </source>
</evidence>
<dbReference type="Proteomes" id="UP000266895">
    <property type="component" value="Chromosome"/>
</dbReference>
<protein>
    <submittedName>
        <fullName evidence="5">PT repeat</fullName>
    </submittedName>
</protein>
<feature type="domain" description="DUF5979" evidence="4">
    <location>
        <begin position="164"/>
        <end position="240"/>
    </location>
</feature>
<reference evidence="5 6" key="1">
    <citation type="submission" date="2018-12" db="EMBL/GenBank/DDBJ databases">
        <authorList>
            <consortium name="Pathogen Informatics"/>
        </authorList>
    </citation>
    <scope>NUCLEOTIDE SEQUENCE [LARGE SCALE GENOMIC DNA]</scope>
    <source>
        <strain evidence="5 6">NCTC11636</strain>
    </source>
</reference>
<dbReference type="AlphaFoldDB" id="A0A448HIY8"/>
<feature type="chain" id="PRO_5019419774" evidence="3">
    <location>
        <begin position="20"/>
        <end position="556"/>
    </location>
</feature>
<keyword evidence="6" id="KW-1185">Reference proteome</keyword>
<keyword evidence="3" id="KW-0732">Signal</keyword>
<dbReference type="InterPro" id="IPR046022">
    <property type="entry name" value="DUF5979"/>
</dbReference>
<evidence type="ECO:0000256" key="2">
    <source>
        <dbReference type="SAM" id="MobiDB-lite"/>
    </source>
</evidence>